<dbReference type="AlphaFoldDB" id="A0A9N7YYL2"/>
<keyword evidence="2" id="KW-0732">Signal</keyword>
<dbReference type="PANTHER" id="PTHR16675:SF237">
    <property type="entry name" value="MHC CLASS I ANTIGEN TRANSCRIPT VARIANT 1-RELATED"/>
    <property type="match status" value="1"/>
</dbReference>
<gene>
    <name evidence="4" type="ORF">PLEPLA_LOCUS30212</name>
</gene>
<dbReference type="GO" id="GO:0009897">
    <property type="term" value="C:external side of plasma membrane"/>
    <property type="evidence" value="ECO:0007669"/>
    <property type="project" value="TreeGrafter"/>
</dbReference>
<dbReference type="InterPro" id="IPR011161">
    <property type="entry name" value="MHC_I-like_Ag-recog"/>
</dbReference>
<dbReference type="Pfam" id="PF00129">
    <property type="entry name" value="MHC_I"/>
    <property type="match status" value="1"/>
</dbReference>
<evidence type="ECO:0000256" key="1">
    <source>
        <dbReference type="ARBA" id="ARBA00023180"/>
    </source>
</evidence>
<keyword evidence="5" id="KW-1185">Reference proteome</keyword>
<organism evidence="4 5">
    <name type="scientific">Pleuronectes platessa</name>
    <name type="common">European plaice</name>
    <dbReference type="NCBI Taxonomy" id="8262"/>
    <lineage>
        <taxon>Eukaryota</taxon>
        <taxon>Metazoa</taxon>
        <taxon>Chordata</taxon>
        <taxon>Craniata</taxon>
        <taxon>Vertebrata</taxon>
        <taxon>Euteleostomi</taxon>
        <taxon>Actinopterygii</taxon>
        <taxon>Neopterygii</taxon>
        <taxon>Teleostei</taxon>
        <taxon>Neoteleostei</taxon>
        <taxon>Acanthomorphata</taxon>
        <taxon>Carangaria</taxon>
        <taxon>Pleuronectiformes</taxon>
        <taxon>Pleuronectoidei</taxon>
        <taxon>Pleuronectidae</taxon>
        <taxon>Pleuronectes</taxon>
    </lineage>
</organism>
<evidence type="ECO:0000313" key="4">
    <source>
        <dbReference type="EMBL" id="CAB1442534.1"/>
    </source>
</evidence>
<dbReference type="SUPFAM" id="SSF54452">
    <property type="entry name" value="MHC antigen-recognition domain"/>
    <property type="match status" value="1"/>
</dbReference>
<dbReference type="Gene3D" id="3.30.500.10">
    <property type="entry name" value="MHC class I-like antigen recognition-like"/>
    <property type="match status" value="1"/>
</dbReference>
<dbReference type="Proteomes" id="UP001153269">
    <property type="component" value="Unassembled WGS sequence"/>
</dbReference>
<comment type="caution">
    <text evidence="4">The sequence shown here is derived from an EMBL/GenBank/DDBJ whole genome shotgun (WGS) entry which is preliminary data.</text>
</comment>
<dbReference type="InterPro" id="IPR037055">
    <property type="entry name" value="MHC_I-like_Ag-recog_sf"/>
</dbReference>
<keyword evidence="1" id="KW-0325">Glycoprotein</keyword>
<evidence type="ECO:0000259" key="3">
    <source>
        <dbReference type="Pfam" id="PF00129"/>
    </source>
</evidence>
<dbReference type="GO" id="GO:0006955">
    <property type="term" value="P:immune response"/>
    <property type="evidence" value="ECO:0007669"/>
    <property type="project" value="TreeGrafter"/>
</dbReference>
<reference evidence="4" key="1">
    <citation type="submission" date="2020-03" db="EMBL/GenBank/DDBJ databases">
        <authorList>
            <person name="Weist P."/>
        </authorList>
    </citation>
    <scope>NUCLEOTIDE SEQUENCE</scope>
</reference>
<evidence type="ECO:0000313" key="5">
    <source>
        <dbReference type="Proteomes" id="UP001153269"/>
    </source>
</evidence>
<dbReference type="InterPro" id="IPR050208">
    <property type="entry name" value="MHC_class-I_related"/>
</dbReference>
<proteinExistence type="predicted"/>
<feature type="signal peptide" evidence="2">
    <location>
        <begin position="1"/>
        <end position="18"/>
    </location>
</feature>
<accession>A0A9N7YYL2</accession>
<feature type="non-terminal residue" evidence="4">
    <location>
        <position position="1"/>
    </location>
</feature>
<dbReference type="PANTHER" id="PTHR16675">
    <property type="entry name" value="MHC CLASS I-RELATED"/>
    <property type="match status" value="1"/>
</dbReference>
<protein>
    <recommendedName>
        <fullName evidence="3">MHC class I-like antigen recognition-like domain-containing protein</fullName>
    </recommendedName>
</protein>
<sequence length="105" mass="12150">MFTVLSLLLLTGAHSATARIHSLKYFTTASSQVPNFPELVVVGLVDEVQIDYYDSNTKKLEPKQDWMLNTTDSQYWKRQTQIALRSQQNYKHNIEIAKKRFNQTG</sequence>
<feature type="chain" id="PRO_5040245384" description="MHC class I-like antigen recognition-like domain-containing protein" evidence="2">
    <location>
        <begin position="19"/>
        <end position="105"/>
    </location>
</feature>
<dbReference type="InterPro" id="IPR011162">
    <property type="entry name" value="MHC_I/II-like_Ag-recog"/>
</dbReference>
<evidence type="ECO:0000256" key="2">
    <source>
        <dbReference type="SAM" id="SignalP"/>
    </source>
</evidence>
<feature type="domain" description="MHC class I-like antigen recognition-like" evidence="3">
    <location>
        <begin position="21"/>
        <end position="104"/>
    </location>
</feature>
<dbReference type="GO" id="GO:0005615">
    <property type="term" value="C:extracellular space"/>
    <property type="evidence" value="ECO:0007669"/>
    <property type="project" value="TreeGrafter"/>
</dbReference>
<name>A0A9N7YYL2_PLEPL</name>
<dbReference type="EMBL" id="CADEAL010002870">
    <property type="protein sequence ID" value="CAB1442534.1"/>
    <property type="molecule type" value="Genomic_DNA"/>
</dbReference>